<evidence type="ECO:0000256" key="1">
    <source>
        <dbReference type="SAM" id="Phobius"/>
    </source>
</evidence>
<dbReference type="Proteomes" id="UP000509660">
    <property type="component" value="Chromosome"/>
</dbReference>
<keyword evidence="1" id="KW-1133">Transmembrane helix</keyword>
<feature type="transmembrane region" description="Helical" evidence="1">
    <location>
        <begin position="32"/>
        <end position="50"/>
    </location>
</feature>
<accession>A0A7D5IVC9</accession>
<sequence length="177" mass="20707">MILIKNKINDIYSNPSSNLFKAIYLIKKYQKIIQLSIFITFIVLPITYIIKNHLEINNLLEKIEIQNKKLEYQKTSYKSLFNKGKSEKTDYNLTTINNTIKKIAQKHQLNIDSLNWNLEQGKSIELKIVGNSHLLFSFINEINKTNYLKYNLLTLTKSTQNKKIELNAILVVVTNKE</sequence>
<name>A0A7D5IVC9_9PAST</name>
<evidence type="ECO:0000313" key="3">
    <source>
        <dbReference type="Proteomes" id="UP000509660"/>
    </source>
</evidence>
<evidence type="ECO:0000313" key="2">
    <source>
        <dbReference type="EMBL" id="QLB40298.1"/>
    </source>
</evidence>
<protein>
    <submittedName>
        <fullName evidence="2">Uncharacterized protein</fullName>
    </submittedName>
</protein>
<proteinExistence type="predicted"/>
<dbReference type="RefSeq" id="WP_176809727.1">
    <property type="nucleotide sequence ID" value="NZ_CP055306.1"/>
</dbReference>
<reference evidence="2 3" key="1">
    <citation type="submission" date="2020-06" db="EMBL/GenBank/DDBJ databases">
        <title>Mannheimia pernigra sp. nov. isolated from bovine respiratory tract.</title>
        <authorList>
            <person name="Kuhnert P."/>
            <person name="Akarsu-Egger H."/>
        </authorList>
    </citation>
    <scope>NUCLEOTIDE SEQUENCE [LARGE SCALE GENOMIC DNA]</scope>
    <source>
        <strain evidence="2 3">BNO311</strain>
    </source>
</reference>
<organism evidence="2 3">
    <name type="scientific">Mannheimia pernigra</name>
    <dbReference type="NCBI Taxonomy" id="111844"/>
    <lineage>
        <taxon>Bacteria</taxon>
        <taxon>Pseudomonadati</taxon>
        <taxon>Pseudomonadota</taxon>
        <taxon>Gammaproteobacteria</taxon>
        <taxon>Pasteurellales</taxon>
        <taxon>Pasteurellaceae</taxon>
        <taxon>Mannheimia</taxon>
    </lineage>
</organism>
<keyword evidence="3" id="KW-1185">Reference proteome</keyword>
<keyword evidence="1" id="KW-0472">Membrane</keyword>
<gene>
    <name evidence="2" type="ORF">HV559_05165</name>
</gene>
<dbReference type="AlphaFoldDB" id="A0A7D5IVC9"/>
<keyword evidence="1" id="KW-0812">Transmembrane</keyword>
<dbReference type="EMBL" id="CP055306">
    <property type="protein sequence ID" value="QLB40298.1"/>
    <property type="molecule type" value="Genomic_DNA"/>
</dbReference>